<evidence type="ECO:0000313" key="2">
    <source>
        <dbReference type="Proteomes" id="UP000198309"/>
    </source>
</evidence>
<feature type="non-terminal residue" evidence="1">
    <location>
        <position position="66"/>
    </location>
</feature>
<dbReference type="Proteomes" id="UP000198309">
    <property type="component" value="Unassembled WGS sequence"/>
</dbReference>
<proteinExistence type="predicted"/>
<dbReference type="RefSeq" id="WP_141137699.1">
    <property type="nucleotide sequence ID" value="NZ_FZPC01000034.1"/>
</dbReference>
<name>A0ABY1T214_9PSED</name>
<keyword evidence="2" id="KW-1185">Reference proteome</keyword>
<dbReference type="EMBL" id="FZPC01000034">
    <property type="protein sequence ID" value="SNT48540.1"/>
    <property type="molecule type" value="Genomic_DNA"/>
</dbReference>
<reference evidence="1 2" key="1">
    <citation type="submission" date="2017-06" db="EMBL/GenBank/DDBJ databases">
        <authorList>
            <person name="Varghese N."/>
            <person name="Submissions S."/>
        </authorList>
    </citation>
    <scope>NUCLEOTIDE SEQUENCE [LARGE SCALE GENOMIC DNA]</scope>
    <source>
        <strain evidence="1 2">RLD-1</strain>
    </source>
</reference>
<sequence>MAQFTRLRLNPNRAQPLIEFRLLLGSGARNIDSLLNQQILPVLSQQLLQRQTTAVTHGYSADDGIA</sequence>
<organism evidence="1 2">
    <name type="scientific">Pseudomonas delhiensis</name>
    <dbReference type="NCBI Taxonomy" id="366289"/>
    <lineage>
        <taxon>Bacteria</taxon>
        <taxon>Pseudomonadati</taxon>
        <taxon>Pseudomonadota</taxon>
        <taxon>Gammaproteobacteria</taxon>
        <taxon>Pseudomonadales</taxon>
        <taxon>Pseudomonadaceae</taxon>
        <taxon>Pseudomonas</taxon>
    </lineage>
</organism>
<gene>
    <name evidence="1" type="ORF">SAMN06295949_13438</name>
</gene>
<evidence type="ECO:0000313" key="1">
    <source>
        <dbReference type="EMBL" id="SNT48540.1"/>
    </source>
</evidence>
<accession>A0ABY1T214</accession>
<comment type="caution">
    <text evidence="1">The sequence shown here is derived from an EMBL/GenBank/DDBJ whole genome shotgun (WGS) entry which is preliminary data.</text>
</comment>
<protein>
    <submittedName>
        <fullName evidence="1">Uncharacterized protein</fullName>
    </submittedName>
</protein>